<dbReference type="PROSITE" id="PS50104">
    <property type="entry name" value="TIR"/>
    <property type="match status" value="1"/>
</dbReference>
<feature type="compositionally biased region" description="Polar residues" evidence="14">
    <location>
        <begin position="113"/>
        <end position="129"/>
    </location>
</feature>
<evidence type="ECO:0000256" key="12">
    <source>
        <dbReference type="ARBA" id="ARBA00023180"/>
    </source>
</evidence>
<keyword evidence="4" id="KW-0433">Leucine-rich repeat</keyword>
<evidence type="ECO:0000256" key="16">
    <source>
        <dbReference type="SAM" id="SignalP"/>
    </source>
</evidence>
<dbReference type="FunFam" id="3.40.50.10140:FF:000001">
    <property type="entry name" value="Toll-like receptor 2"/>
    <property type="match status" value="1"/>
</dbReference>
<evidence type="ECO:0000256" key="6">
    <source>
        <dbReference type="ARBA" id="ARBA00022729"/>
    </source>
</evidence>
<evidence type="ECO:0000256" key="5">
    <source>
        <dbReference type="ARBA" id="ARBA00022692"/>
    </source>
</evidence>
<reference evidence="19 20" key="1">
    <citation type="submission" date="2020-06" db="EMBL/GenBank/DDBJ databases">
        <authorList>
            <person name="Li R."/>
            <person name="Bekaert M."/>
        </authorList>
    </citation>
    <scope>NUCLEOTIDE SEQUENCE [LARGE SCALE GENOMIC DNA]</scope>
    <source>
        <strain evidence="20">wild</strain>
    </source>
</reference>
<keyword evidence="12" id="KW-0325">Glycoprotein</keyword>
<dbReference type="SMART" id="SM00181">
    <property type="entry name" value="EGF"/>
    <property type="match status" value="3"/>
</dbReference>
<evidence type="ECO:0000256" key="2">
    <source>
        <dbReference type="ARBA" id="ARBA00009634"/>
    </source>
</evidence>
<feature type="signal peptide" evidence="16">
    <location>
        <begin position="1"/>
        <end position="23"/>
    </location>
</feature>
<evidence type="ECO:0000259" key="18">
    <source>
        <dbReference type="PROSITE" id="PS50104"/>
    </source>
</evidence>
<dbReference type="PANTHER" id="PTHR24365:SF541">
    <property type="entry name" value="PROTEIN TOLL-RELATED"/>
    <property type="match status" value="1"/>
</dbReference>
<feature type="disulfide bond" evidence="13">
    <location>
        <begin position="249"/>
        <end position="258"/>
    </location>
</feature>
<keyword evidence="13" id="KW-1015">Disulfide bond</keyword>
<keyword evidence="9 15" id="KW-1133">Transmembrane helix</keyword>
<dbReference type="InterPro" id="IPR000742">
    <property type="entry name" value="EGF"/>
</dbReference>
<keyword evidence="10 15" id="KW-0472">Membrane</keyword>
<dbReference type="AlphaFoldDB" id="A0A6J8CMS1"/>
<comment type="similarity">
    <text evidence="2">Belongs to the Toll-like receptor family.</text>
</comment>
<dbReference type="InterPro" id="IPR000157">
    <property type="entry name" value="TIR_dom"/>
</dbReference>
<evidence type="ECO:0000256" key="7">
    <source>
        <dbReference type="ARBA" id="ARBA00022737"/>
    </source>
</evidence>
<feature type="region of interest" description="Disordered" evidence="14">
    <location>
        <begin position="551"/>
        <end position="574"/>
    </location>
</feature>
<dbReference type="GO" id="GO:0007165">
    <property type="term" value="P:signal transduction"/>
    <property type="evidence" value="ECO:0007669"/>
    <property type="project" value="InterPro"/>
</dbReference>
<evidence type="ECO:0000256" key="11">
    <source>
        <dbReference type="ARBA" id="ARBA00023170"/>
    </source>
</evidence>
<keyword evidence="6 16" id="KW-0732">Signal</keyword>
<dbReference type="GO" id="GO:0038023">
    <property type="term" value="F:signaling receptor activity"/>
    <property type="evidence" value="ECO:0007669"/>
    <property type="project" value="TreeGrafter"/>
</dbReference>
<keyword evidence="11" id="KW-0675">Receptor</keyword>
<feature type="region of interest" description="Disordered" evidence="14">
    <location>
        <begin position="468"/>
        <end position="490"/>
    </location>
</feature>
<dbReference type="PANTHER" id="PTHR24365">
    <property type="entry name" value="TOLL-LIKE RECEPTOR"/>
    <property type="match status" value="1"/>
</dbReference>
<keyword evidence="20" id="KW-1185">Reference proteome</keyword>
<evidence type="ECO:0000256" key="4">
    <source>
        <dbReference type="ARBA" id="ARBA00022614"/>
    </source>
</evidence>
<evidence type="ECO:0000256" key="10">
    <source>
        <dbReference type="ARBA" id="ARBA00023136"/>
    </source>
</evidence>
<dbReference type="Gene3D" id="2.10.25.10">
    <property type="entry name" value="Laminin"/>
    <property type="match status" value="1"/>
</dbReference>
<evidence type="ECO:0000256" key="3">
    <source>
        <dbReference type="ARBA" id="ARBA00022588"/>
    </source>
</evidence>
<gene>
    <name evidence="19" type="ORF">MCOR_30731</name>
</gene>
<dbReference type="Proteomes" id="UP000507470">
    <property type="component" value="Unassembled WGS sequence"/>
</dbReference>
<dbReference type="PROSITE" id="PS00022">
    <property type="entry name" value="EGF_1"/>
    <property type="match status" value="2"/>
</dbReference>
<sequence>MLIYFSWLHVVFAIIFHIHIVNPSIIRRRSVGKAKFRPPRKNCLDFCVFTNCNRGHCVLDNRTCYASCVCPTNVTGRWCDTEIEDIKHKTRSNILFMSRRRHTTTRLDDRAPKNSSMDQSFESVTDPNRYNETSEGNATIYNNPENFQSRQTLWNECRNTCQNGGKCVESYKDSFNYSCSDLNPNCGRGLRCERGVCLKTESELKESFSCLCEFGYTGSFCNERCTRDCGVHGSCKIIDKKSGTSKCKCDSDFAGPYCTTKIVARNEDEILYHWYVTGVCVAIGTLLIGMMIILPYCIWKKRRIFVMKILHYFQHYEDDDGKSYDAFISYKSSKTDQDFVLKQLYPKLELEMGYKLCMHFRDFTPGDVIANNIIRAVEDSRRTIMVISQSYIESEWCRLEYQKAQHEMLKLKHKIIPVILDEISNMKIDKNLKAILNSVTYIEWPGESDSKKLEKFWKQLRLSMPKKQTSSSSEHISSISSSESKSTDISSCSDSISSSYNSHISIQPCDSGSSDDYLSHHQSSKRIRTLLRNPFRLNISSDNFRKLNRACSSDSGISSPATASPSSVSPLINKDLNPLLPRKHVDIRHNNSKGLIQKQHFQNQLNEKGNCLNVHPENHFVIGSTKIHSIPDVCRTSSERRKKSNGFNIAVSENGNLPTHYGSIHNVNNCQTCILNQEVSNEFLDQIPSKCHTKCTTCILNSDDINENIKQPVSYESGRTAEISTEKVLNTSSFSERTKTL</sequence>
<dbReference type="Gene3D" id="3.40.50.10140">
    <property type="entry name" value="Toll/interleukin-1 receptor homology (TIR) domain"/>
    <property type="match status" value="1"/>
</dbReference>
<keyword evidence="8" id="KW-0391">Immunity</keyword>
<name>A0A6J8CMS1_MYTCO</name>
<feature type="region of interest" description="Disordered" evidence="14">
    <location>
        <begin position="106"/>
        <end position="129"/>
    </location>
</feature>
<feature type="compositionally biased region" description="Low complexity" evidence="14">
    <location>
        <begin position="470"/>
        <end position="490"/>
    </location>
</feature>
<evidence type="ECO:0000313" key="19">
    <source>
        <dbReference type="EMBL" id="CAC5396130.1"/>
    </source>
</evidence>
<feature type="domain" description="EGF-like" evidence="17">
    <location>
        <begin position="188"/>
        <end position="222"/>
    </location>
</feature>
<feature type="transmembrane region" description="Helical" evidence="15">
    <location>
        <begin position="272"/>
        <end position="299"/>
    </location>
</feature>
<accession>A0A6J8CMS1</accession>
<dbReference type="PRINTS" id="PR01537">
    <property type="entry name" value="INTRLKN1R1F"/>
</dbReference>
<feature type="chain" id="PRO_5027018578" description="TIR domain-containing protein" evidence="16">
    <location>
        <begin position="24"/>
        <end position="741"/>
    </location>
</feature>
<dbReference type="Pfam" id="PF01582">
    <property type="entry name" value="TIR"/>
    <property type="match status" value="1"/>
</dbReference>
<dbReference type="OrthoDB" id="1421090at2759"/>
<feature type="disulfide bond" evidence="13">
    <location>
        <begin position="225"/>
        <end position="235"/>
    </location>
</feature>
<keyword evidence="3" id="KW-0399">Innate immunity</keyword>
<dbReference type="PROSITE" id="PS50026">
    <property type="entry name" value="EGF_3"/>
    <property type="match status" value="2"/>
</dbReference>
<feature type="disulfide bond" evidence="13">
    <location>
        <begin position="212"/>
        <end position="221"/>
    </location>
</feature>
<dbReference type="GO" id="GO:0045087">
    <property type="term" value="P:innate immune response"/>
    <property type="evidence" value="ECO:0007669"/>
    <property type="project" value="UniProtKB-KW"/>
</dbReference>
<dbReference type="EMBL" id="CACVKT020005604">
    <property type="protein sequence ID" value="CAC5396130.1"/>
    <property type="molecule type" value="Genomic_DNA"/>
</dbReference>
<dbReference type="InterPro" id="IPR035897">
    <property type="entry name" value="Toll_tir_struct_dom_sf"/>
</dbReference>
<feature type="compositionally biased region" description="Low complexity" evidence="14">
    <location>
        <begin position="558"/>
        <end position="570"/>
    </location>
</feature>
<evidence type="ECO:0008006" key="21">
    <source>
        <dbReference type="Google" id="ProtNLM"/>
    </source>
</evidence>
<feature type="domain" description="TIR" evidence="18">
    <location>
        <begin position="322"/>
        <end position="464"/>
    </location>
</feature>
<evidence type="ECO:0000256" key="13">
    <source>
        <dbReference type="PROSITE-ProRule" id="PRU00076"/>
    </source>
</evidence>
<keyword evidence="13" id="KW-0245">EGF-like domain</keyword>
<evidence type="ECO:0000259" key="17">
    <source>
        <dbReference type="PROSITE" id="PS50026"/>
    </source>
</evidence>
<organism evidence="19 20">
    <name type="scientific">Mytilus coruscus</name>
    <name type="common">Sea mussel</name>
    <dbReference type="NCBI Taxonomy" id="42192"/>
    <lineage>
        <taxon>Eukaryota</taxon>
        <taxon>Metazoa</taxon>
        <taxon>Spiralia</taxon>
        <taxon>Lophotrochozoa</taxon>
        <taxon>Mollusca</taxon>
        <taxon>Bivalvia</taxon>
        <taxon>Autobranchia</taxon>
        <taxon>Pteriomorphia</taxon>
        <taxon>Mytilida</taxon>
        <taxon>Mytiloidea</taxon>
        <taxon>Mytilidae</taxon>
        <taxon>Mytilinae</taxon>
        <taxon>Mytilus</taxon>
    </lineage>
</organism>
<proteinExistence type="inferred from homology"/>
<feature type="domain" description="EGF-like" evidence="17">
    <location>
        <begin position="223"/>
        <end position="259"/>
    </location>
</feature>
<evidence type="ECO:0000256" key="15">
    <source>
        <dbReference type="SAM" id="Phobius"/>
    </source>
</evidence>
<evidence type="ECO:0000313" key="20">
    <source>
        <dbReference type="Proteomes" id="UP000507470"/>
    </source>
</evidence>
<dbReference type="SUPFAM" id="SSF52200">
    <property type="entry name" value="Toll/Interleukin receptor TIR domain"/>
    <property type="match status" value="1"/>
</dbReference>
<evidence type="ECO:0000256" key="9">
    <source>
        <dbReference type="ARBA" id="ARBA00022989"/>
    </source>
</evidence>
<keyword evidence="5 15" id="KW-0812">Transmembrane</keyword>
<keyword evidence="7" id="KW-0677">Repeat</keyword>
<evidence type="ECO:0000256" key="14">
    <source>
        <dbReference type="SAM" id="MobiDB-lite"/>
    </source>
</evidence>
<evidence type="ECO:0000256" key="1">
    <source>
        <dbReference type="ARBA" id="ARBA00004479"/>
    </source>
</evidence>
<protein>
    <recommendedName>
        <fullName evidence="21">TIR domain-containing protein</fullName>
    </recommendedName>
</protein>
<dbReference type="GO" id="GO:0005886">
    <property type="term" value="C:plasma membrane"/>
    <property type="evidence" value="ECO:0007669"/>
    <property type="project" value="TreeGrafter"/>
</dbReference>
<evidence type="ECO:0000256" key="8">
    <source>
        <dbReference type="ARBA" id="ARBA00022859"/>
    </source>
</evidence>
<dbReference type="SMART" id="SM00255">
    <property type="entry name" value="TIR"/>
    <property type="match status" value="1"/>
</dbReference>
<comment type="subcellular location">
    <subcellularLocation>
        <location evidence="1">Membrane</location>
        <topology evidence="1">Single-pass type I membrane protein</topology>
    </subcellularLocation>
</comment>
<comment type="caution">
    <text evidence="13">Lacks conserved residue(s) required for the propagation of feature annotation.</text>
</comment>